<dbReference type="OrthoDB" id="1747743at2759"/>
<accession>A0A6D2JUQ8</accession>
<gene>
    <name evidence="2" type="ORF">MERR_LOCUS31179</name>
</gene>
<proteinExistence type="predicted"/>
<dbReference type="Proteomes" id="UP000467841">
    <property type="component" value="Unassembled WGS sequence"/>
</dbReference>
<sequence>MIIRANGEIESEEDPDRRNQRKKKNLRSMKPCLSKANFCLIIDGGSCTNVASETMVEKSWAHQEASTALSSLTGE</sequence>
<dbReference type="EMBL" id="CACVBM020001289">
    <property type="protein sequence ID" value="CAA7043944.1"/>
    <property type="molecule type" value="Genomic_DNA"/>
</dbReference>
<dbReference type="AlphaFoldDB" id="A0A6D2JUQ8"/>
<organism evidence="2 3">
    <name type="scientific">Microthlaspi erraticum</name>
    <dbReference type="NCBI Taxonomy" id="1685480"/>
    <lineage>
        <taxon>Eukaryota</taxon>
        <taxon>Viridiplantae</taxon>
        <taxon>Streptophyta</taxon>
        <taxon>Embryophyta</taxon>
        <taxon>Tracheophyta</taxon>
        <taxon>Spermatophyta</taxon>
        <taxon>Magnoliopsida</taxon>
        <taxon>eudicotyledons</taxon>
        <taxon>Gunneridae</taxon>
        <taxon>Pentapetalae</taxon>
        <taxon>rosids</taxon>
        <taxon>malvids</taxon>
        <taxon>Brassicales</taxon>
        <taxon>Brassicaceae</taxon>
        <taxon>Coluteocarpeae</taxon>
        <taxon>Microthlaspi</taxon>
    </lineage>
</organism>
<comment type="caution">
    <text evidence="2">The sequence shown here is derived from an EMBL/GenBank/DDBJ whole genome shotgun (WGS) entry which is preliminary data.</text>
</comment>
<evidence type="ECO:0000313" key="2">
    <source>
        <dbReference type="EMBL" id="CAA7043944.1"/>
    </source>
</evidence>
<evidence type="ECO:0000313" key="3">
    <source>
        <dbReference type="Proteomes" id="UP000467841"/>
    </source>
</evidence>
<keyword evidence="3" id="KW-1185">Reference proteome</keyword>
<feature type="region of interest" description="Disordered" evidence="1">
    <location>
        <begin position="1"/>
        <end position="26"/>
    </location>
</feature>
<name>A0A6D2JUQ8_9BRAS</name>
<reference evidence="2" key="1">
    <citation type="submission" date="2020-01" db="EMBL/GenBank/DDBJ databases">
        <authorList>
            <person name="Mishra B."/>
        </authorList>
    </citation>
    <scope>NUCLEOTIDE SEQUENCE [LARGE SCALE GENOMIC DNA]</scope>
</reference>
<protein>
    <submittedName>
        <fullName evidence="2">Uncharacterized protein</fullName>
    </submittedName>
</protein>
<evidence type="ECO:0000256" key="1">
    <source>
        <dbReference type="SAM" id="MobiDB-lite"/>
    </source>
</evidence>